<feature type="binding site" evidence="9">
    <location>
        <position position="13"/>
    </location>
    <ligand>
        <name>NADPH</name>
        <dbReference type="ChEBI" id="CHEBI:57783"/>
    </ligand>
</feature>
<comment type="subcellular location">
    <subcellularLocation>
        <location evidence="9">Cytoplasm</location>
    </subcellularLocation>
</comment>
<dbReference type="SUPFAM" id="SSF51735">
    <property type="entry name" value="NAD(P)-binding Rossmann-fold domains"/>
    <property type="match status" value="1"/>
</dbReference>
<feature type="active site" description="Proton acceptor" evidence="9">
    <location>
        <position position="190"/>
    </location>
</feature>
<keyword evidence="4 9" id="KW-0560">Oxidoreductase</keyword>
<dbReference type="PANTHER" id="PTHR11728">
    <property type="entry name" value="GLYCEROL-3-PHOSPHATE DEHYDROGENASE"/>
    <property type="match status" value="1"/>
</dbReference>
<evidence type="ECO:0000313" key="14">
    <source>
        <dbReference type="EMBL" id="MBP1924892.1"/>
    </source>
</evidence>
<keyword evidence="3 9" id="KW-0521">NADP</keyword>
<comment type="function">
    <text evidence="9">Catalyzes the reduction of the glycolytic intermediate dihydroxyacetone phosphate (DHAP) to sn-glycerol 3-phosphate (G3P), the key precursor for phospholipid synthesis.</text>
</comment>
<feature type="binding site" evidence="9">
    <location>
        <position position="190"/>
    </location>
    <ligand>
        <name>sn-glycerol 3-phosphate</name>
        <dbReference type="ChEBI" id="CHEBI:57597"/>
    </ligand>
</feature>
<dbReference type="PANTHER" id="PTHR11728:SF1">
    <property type="entry name" value="GLYCEROL-3-PHOSPHATE DEHYDROGENASE [NAD(+)] 2, CHLOROPLASTIC"/>
    <property type="match status" value="1"/>
</dbReference>
<evidence type="ECO:0000256" key="3">
    <source>
        <dbReference type="ARBA" id="ARBA00022857"/>
    </source>
</evidence>
<feature type="binding site" evidence="9">
    <location>
        <position position="33"/>
    </location>
    <ligand>
        <name>NADPH</name>
        <dbReference type="ChEBI" id="CHEBI:57783"/>
    </ligand>
</feature>
<dbReference type="Gene3D" id="1.10.1040.10">
    <property type="entry name" value="N-(1-d-carboxylethyl)-l-norvaline Dehydrogenase, domain 2"/>
    <property type="match status" value="1"/>
</dbReference>
<feature type="domain" description="Glycerol-3-phosphate dehydrogenase NAD-dependent C-terminal" evidence="13">
    <location>
        <begin position="179"/>
        <end position="319"/>
    </location>
</feature>
<dbReference type="InterPro" id="IPR013328">
    <property type="entry name" value="6PGD_dom2"/>
</dbReference>
<evidence type="ECO:0000256" key="8">
    <source>
        <dbReference type="ARBA" id="ARBA00023264"/>
    </source>
</evidence>
<dbReference type="GO" id="GO:0047952">
    <property type="term" value="F:glycerol-3-phosphate dehydrogenase [NAD(P)+] activity"/>
    <property type="evidence" value="ECO:0007669"/>
    <property type="project" value="UniProtKB-EC"/>
</dbReference>
<evidence type="ECO:0000256" key="6">
    <source>
        <dbReference type="ARBA" id="ARBA00023098"/>
    </source>
</evidence>
<dbReference type="InterPro" id="IPR008927">
    <property type="entry name" value="6-PGluconate_DH-like_C_sf"/>
</dbReference>
<keyword evidence="7 9" id="KW-0594">Phospholipid biosynthesis</keyword>
<evidence type="ECO:0000256" key="1">
    <source>
        <dbReference type="ARBA" id="ARBA00011009"/>
    </source>
</evidence>
<evidence type="ECO:0000256" key="9">
    <source>
        <dbReference type="HAMAP-Rule" id="MF_00394"/>
    </source>
</evidence>
<dbReference type="NCBIfam" id="NF000941">
    <property type="entry name" value="PRK00094.1-3"/>
    <property type="match status" value="1"/>
</dbReference>
<dbReference type="PROSITE" id="PS00957">
    <property type="entry name" value="NAD_G3PDH"/>
    <property type="match status" value="1"/>
</dbReference>
<feature type="binding site" evidence="9">
    <location>
        <position position="12"/>
    </location>
    <ligand>
        <name>NADPH</name>
        <dbReference type="ChEBI" id="CHEBI:57783"/>
    </ligand>
</feature>
<dbReference type="Pfam" id="PF07479">
    <property type="entry name" value="NAD_Gly3P_dh_C"/>
    <property type="match status" value="1"/>
</dbReference>
<dbReference type="InterPro" id="IPR006109">
    <property type="entry name" value="G3P_DH_NAD-dep_C"/>
</dbReference>
<keyword evidence="2 9" id="KW-0444">Lipid biosynthesis</keyword>
<dbReference type="InterPro" id="IPR011128">
    <property type="entry name" value="G3P_DH_NAD-dep_N"/>
</dbReference>
<dbReference type="EMBL" id="JAGGKS010000002">
    <property type="protein sequence ID" value="MBP1924892.1"/>
    <property type="molecule type" value="Genomic_DNA"/>
</dbReference>
<dbReference type="EC" id="1.1.1.94" evidence="9"/>
<comment type="pathway">
    <text evidence="9">Membrane lipid metabolism; glycerophospholipid metabolism.</text>
</comment>
<gene>
    <name evidence="9" type="primary">gpsA</name>
    <name evidence="14" type="ORF">J2Z76_000749</name>
</gene>
<evidence type="ECO:0000256" key="2">
    <source>
        <dbReference type="ARBA" id="ARBA00022516"/>
    </source>
</evidence>
<feature type="binding site" evidence="9">
    <location>
        <position position="107"/>
    </location>
    <ligand>
        <name>NADPH</name>
        <dbReference type="ChEBI" id="CHEBI:57783"/>
    </ligand>
</feature>
<dbReference type="RefSeq" id="WP_209510652.1">
    <property type="nucleotide sequence ID" value="NZ_JAGGKS010000002.1"/>
</dbReference>
<protein>
    <recommendedName>
        <fullName evidence="9">Glycerol-3-phosphate dehydrogenase [NAD(P)+]</fullName>
        <ecNumber evidence="9">1.1.1.94</ecNumber>
    </recommendedName>
    <alternativeName>
        <fullName evidence="9">NAD(P)(+)-dependent glycerol-3-phosphate dehydrogenase</fullName>
    </alternativeName>
    <alternativeName>
        <fullName evidence="9">NAD(P)H-dependent dihydroxyacetone-phosphate reductase</fullName>
    </alternativeName>
</protein>
<comment type="similarity">
    <text evidence="1 9 10">Belongs to the NAD-dependent glycerol-3-phosphate dehydrogenase family.</text>
</comment>
<keyword evidence="9" id="KW-0963">Cytoplasm</keyword>
<keyword evidence="5 9" id="KW-0520">NAD</keyword>
<dbReference type="Gene3D" id="3.40.50.720">
    <property type="entry name" value="NAD(P)-binding Rossmann-like Domain"/>
    <property type="match status" value="1"/>
</dbReference>
<feature type="binding site" evidence="9">
    <location>
        <position position="255"/>
    </location>
    <ligand>
        <name>sn-glycerol 3-phosphate</name>
        <dbReference type="ChEBI" id="CHEBI:57597"/>
    </ligand>
</feature>
<dbReference type="SUPFAM" id="SSF48179">
    <property type="entry name" value="6-phosphogluconate dehydrogenase C-terminal domain-like"/>
    <property type="match status" value="1"/>
</dbReference>
<evidence type="ECO:0000256" key="11">
    <source>
        <dbReference type="RuleBase" id="RU000439"/>
    </source>
</evidence>
<comment type="caution">
    <text evidence="14">The sequence shown here is derived from an EMBL/GenBank/DDBJ whole genome shotgun (WGS) entry which is preliminary data.</text>
</comment>
<keyword evidence="9" id="KW-0547">Nucleotide-binding</keyword>
<feature type="binding site" evidence="9">
    <location>
        <position position="254"/>
    </location>
    <ligand>
        <name>sn-glycerol 3-phosphate</name>
        <dbReference type="ChEBI" id="CHEBI:57597"/>
    </ligand>
</feature>
<dbReference type="NCBIfam" id="NF000942">
    <property type="entry name" value="PRK00094.1-4"/>
    <property type="match status" value="1"/>
</dbReference>
<dbReference type="PIRSF" id="PIRSF000114">
    <property type="entry name" value="Glycerol-3-P_dh"/>
    <property type="match status" value="1"/>
</dbReference>
<evidence type="ECO:0000259" key="12">
    <source>
        <dbReference type="Pfam" id="PF01210"/>
    </source>
</evidence>
<evidence type="ECO:0000256" key="5">
    <source>
        <dbReference type="ARBA" id="ARBA00023027"/>
    </source>
</evidence>
<dbReference type="InterPro" id="IPR006168">
    <property type="entry name" value="G3P_DH_NAD-dep"/>
</dbReference>
<feature type="binding site" evidence="9">
    <location>
        <position position="50"/>
    </location>
    <ligand>
        <name>NADPH</name>
        <dbReference type="ChEBI" id="CHEBI:57783"/>
    </ligand>
</feature>
<feature type="binding site" evidence="9">
    <location>
        <position position="278"/>
    </location>
    <ligand>
        <name>NADPH</name>
        <dbReference type="ChEBI" id="CHEBI:57783"/>
    </ligand>
</feature>
<dbReference type="PRINTS" id="PR00077">
    <property type="entry name" value="GPDHDRGNASE"/>
</dbReference>
<accession>A0ABS4GB37</accession>
<sequence length="332" mass="35935">MNTQIAVLGGGSWGTALSKLLSENNNKVKVWIRDERHCRELSDDRINKKYLPNVKIPQDIVFTTDINEAVKNAGVILIVTPTQVVRNTLKQIKGEYKNDKIVINASKGIEVGTLNRVSEIVSQETRNCKFAVLTGPSHAEEVGLSMPTAITVACEDKVTGELIQDLFMSTYFRVYTNGDVIGAELGGALKNIIALGAGISDGVGYGDNAKAALMNRGIVEIARLGVALGADIHTFSGLSGIGDLIVTCTSLHSRNRSAGYLIGQGYTKDEAVKKVGMVVEGISTTYAAYDLAKNLNIDMPIVDAMYDILENNADVKDTVNKLMIREKKDEKL</sequence>
<keyword evidence="8 9" id="KW-1208">Phospholipid metabolism</keyword>
<proteinExistence type="inferred from homology"/>
<feature type="binding site" evidence="9">
    <location>
        <position position="254"/>
    </location>
    <ligand>
        <name>NADPH</name>
        <dbReference type="ChEBI" id="CHEBI:57783"/>
    </ligand>
</feature>
<keyword evidence="15" id="KW-1185">Reference proteome</keyword>
<evidence type="ECO:0000256" key="4">
    <source>
        <dbReference type="ARBA" id="ARBA00023002"/>
    </source>
</evidence>
<evidence type="ECO:0000256" key="7">
    <source>
        <dbReference type="ARBA" id="ARBA00023209"/>
    </source>
</evidence>
<feature type="binding site" evidence="9">
    <location>
        <position position="139"/>
    </location>
    <ligand>
        <name>NADPH</name>
        <dbReference type="ChEBI" id="CHEBI:57783"/>
    </ligand>
</feature>
<evidence type="ECO:0000259" key="13">
    <source>
        <dbReference type="Pfam" id="PF07479"/>
    </source>
</evidence>
<evidence type="ECO:0000256" key="10">
    <source>
        <dbReference type="RuleBase" id="RU000437"/>
    </source>
</evidence>
<keyword evidence="6 9" id="KW-0443">Lipid metabolism</keyword>
<feature type="binding site" evidence="9">
    <location>
        <position position="137"/>
    </location>
    <ligand>
        <name>sn-glycerol 3-phosphate</name>
        <dbReference type="ChEBI" id="CHEBI:57597"/>
    </ligand>
</feature>
<dbReference type="Proteomes" id="UP001519342">
    <property type="component" value="Unassembled WGS sequence"/>
</dbReference>
<dbReference type="HAMAP" id="MF_00394">
    <property type="entry name" value="NAD_Glyc3P_dehydrog"/>
    <property type="match status" value="1"/>
</dbReference>
<comment type="catalytic activity">
    <reaction evidence="9 11">
        <text>sn-glycerol 3-phosphate + NADP(+) = dihydroxyacetone phosphate + NADPH + H(+)</text>
        <dbReference type="Rhea" id="RHEA:11096"/>
        <dbReference type="ChEBI" id="CHEBI:15378"/>
        <dbReference type="ChEBI" id="CHEBI:57597"/>
        <dbReference type="ChEBI" id="CHEBI:57642"/>
        <dbReference type="ChEBI" id="CHEBI:57783"/>
        <dbReference type="ChEBI" id="CHEBI:58349"/>
        <dbReference type="EC" id="1.1.1.94"/>
    </reaction>
</comment>
<feature type="binding site" evidence="9">
    <location>
        <position position="280"/>
    </location>
    <ligand>
        <name>NADPH</name>
        <dbReference type="ChEBI" id="CHEBI:57783"/>
    </ligand>
</feature>
<feature type="binding site" evidence="9">
    <location>
        <position position="253"/>
    </location>
    <ligand>
        <name>sn-glycerol 3-phosphate</name>
        <dbReference type="ChEBI" id="CHEBI:57597"/>
    </ligand>
</feature>
<dbReference type="Pfam" id="PF01210">
    <property type="entry name" value="NAD_Gly3P_dh_N"/>
    <property type="match status" value="1"/>
</dbReference>
<dbReference type="NCBIfam" id="NF000940">
    <property type="entry name" value="PRK00094.1-2"/>
    <property type="match status" value="1"/>
</dbReference>
<name>A0ABS4GB37_9FIRM</name>
<feature type="binding site" evidence="9">
    <location>
        <position position="107"/>
    </location>
    <ligand>
        <name>sn-glycerol 3-phosphate</name>
        <dbReference type="ChEBI" id="CHEBI:57597"/>
    </ligand>
</feature>
<feature type="binding site" evidence="9">
    <location>
        <position position="243"/>
    </location>
    <ligand>
        <name>sn-glycerol 3-phosphate</name>
        <dbReference type="ChEBI" id="CHEBI:57597"/>
    </ligand>
</feature>
<comment type="caution">
    <text evidence="9">Lacks conserved residue(s) required for the propagation of feature annotation.</text>
</comment>
<reference evidence="14 15" key="1">
    <citation type="submission" date="2021-03" db="EMBL/GenBank/DDBJ databases">
        <title>Genomic Encyclopedia of Type Strains, Phase IV (KMG-IV): sequencing the most valuable type-strain genomes for metagenomic binning, comparative biology and taxonomic classification.</title>
        <authorList>
            <person name="Goeker M."/>
        </authorList>
    </citation>
    <scope>NUCLEOTIDE SEQUENCE [LARGE SCALE GENOMIC DNA]</scope>
    <source>
        <strain evidence="14 15">DSM 24004</strain>
    </source>
</reference>
<feature type="binding site" evidence="9">
    <location>
        <position position="135"/>
    </location>
    <ligand>
        <name>sn-glycerol 3-phosphate</name>
        <dbReference type="ChEBI" id="CHEBI:57597"/>
    </ligand>
</feature>
<organism evidence="14 15">
    <name type="scientific">Sedimentibacter acidaminivorans</name>
    <dbReference type="NCBI Taxonomy" id="913099"/>
    <lineage>
        <taxon>Bacteria</taxon>
        <taxon>Bacillati</taxon>
        <taxon>Bacillota</taxon>
        <taxon>Tissierellia</taxon>
        <taxon>Sedimentibacter</taxon>
    </lineage>
</organism>
<evidence type="ECO:0000313" key="15">
    <source>
        <dbReference type="Proteomes" id="UP001519342"/>
    </source>
</evidence>
<comment type="catalytic activity">
    <reaction evidence="9">
        <text>sn-glycerol 3-phosphate + NAD(+) = dihydroxyacetone phosphate + NADH + H(+)</text>
        <dbReference type="Rhea" id="RHEA:11092"/>
        <dbReference type="ChEBI" id="CHEBI:15378"/>
        <dbReference type="ChEBI" id="CHEBI:57540"/>
        <dbReference type="ChEBI" id="CHEBI:57597"/>
        <dbReference type="ChEBI" id="CHEBI:57642"/>
        <dbReference type="ChEBI" id="CHEBI:57945"/>
        <dbReference type="EC" id="1.1.1.94"/>
    </reaction>
</comment>
<feature type="domain" description="Glycerol-3-phosphate dehydrogenase NAD-dependent N-terminal" evidence="12">
    <location>
        <begin position="4"/>
        <end position="157"/>
    </location>
</feature>
<dbReference type="InterPro" id="IPR036291">
    <property type="entry name" value="NAD(P)-bd_dom_sf"/>
</dbReference>